<dbReference type="SUPFAM" id="SSF53328">
    <property type="entry name" value="Formyltransferase"/>
    <property type="match status" value="1"/>
</dbReference>
<evidence type="ECO:0000256" key="7">
    <source>
        <dbReference type="ARBA" id="ARBA00041324"/>
    </source>
</evidence>
<dbReference type="Pfam" id="PF00069">
    <property type="entry name" value="Pkinase"/>
    <property type="match status" value="1"/>
</dbReference>
<name>A0A5C3L6L3_COPMA</name>
<proteinExistence type="inferred from homology"/>
<feature type="region of interest" description="Disordered" evidence="10">
    <location>
        <begin position="1023"/>
        <end position="1049"/>
    </location>
</feature>
<evidence type="ECO:0000256" key="9">
    <source>
        <dbReference type="ARBA" id="ARBA00047664"/>
    </source>
</evidence>
<dbReference type="InterPro" id="IPR004607">
    <property type="entry name" value="GART"/>
</dbReference>
<dbReference type="PANTHER" id="PTHR43369">
    <property type="entry name" value="PHOSPHORIBOSYLGLYCINAMIDE FORMYLTRANSFERASE"/>
    <property type="match status" value="1"/>
</dbReference>
<comment type="catalytic activity">
    <reaction evidence="9">
        <text>N(1)-(5-phospho-beta-D-ribosyl)glycinamide + (6R)-10-formyltetrahydrofolate = N(2)-formyl-N(1)-(5-phospho-beta-D-ribosyl)glycinamide + (6S)-5,6,7,8-tetrahydrofolate + H(+)</text>
        <dbReference type="Rhea" id="RHEA:15053"/>
        <dbReference type="ChEBI" id="CHEBI:15378"/>
        <dbReference type="ChEBI" id="CHEBI:57453"/>
        <dbReference type="ChEBI" id="CHEBI:143788"/>
        <dbReference type="ChEBI" id="CHEBI:147286"/>
        <dbReference type="ChEBI" id="CHEBI:195366"/>
        <dbReference type="EC" id="2.1.2.2"/>
    </reaction>
</comment>
<dbReference type="Pfam" id="PF00551">
    <property type="entry name" value="Formyl_trans_N"/>
    <property type="match status" value="1"/>
</dbReference>
<dbReference type="Gene3D" id="3.40.50.170">
    <property type="entry name" value="Formyl transferase, N-terminal domain"/>
    <property type="match status" value="1"/>
</dbReference>
<dbReference type="OrthoDB" id="347657at2759"/>
<evidence type="ECO:0000256" key="3">
    <source>
        <dbReference type="ARBA" id="ARBA00022076"/>
    </source>
</evidence>
<dbReference type="EMBL" id="ML210156">
    <property type="protein sequence ID" value="TFK28368.1"/>
    <property type="molecule type" value="Genomic_DNA"/>
</dbReference>
<dbReference type="GO" id="GO:0005737">
    <property type="term" value="C:cytoplasm"/>
    <property type="evidence" value="ECO:0007669"/>
    <property type="project" value="TreeGrafter"/>
</dbReference>
<feature type="compositionally biased region" description="Low complexity" evidence="10">
    <location>
        <begin position="849"/>
        <end position="875"/>
    </location>
</feature>
<evidence type="ECO:0000259" key="11">
    <source>
        <dbReference type="PROSITE" id="PS50011"/>
    </source>
</evidence>
<comment type="similarity">
    <text evidence="6">Belongs to the GART family.</text>
</comment>
<dbReference type="NCBIfam" id="TIGR00639">
    <property type="entry name" value="PurN"/>
    <property type="match status" value="1"/>
</dbReference>
<dbReference type="Proteomes" id="UP000307440">
    <property type="component" value="Unassembled WGS sequence"/>
</dbReference>
<keyword evidence="13" id="KW-1185">Reference proteome</keyword>
<dbReference type="CDD" id="cd08645">
    <property type="entry name" value="FMT_core_GART"/>
    <property type="match status" value="1"/>
</dbReference>
<feature type="compositionally biased region" description="Polar residues" evidence="10">
    <location>
        <begin position="1154"/>
        <end position="1175"/>
    </location>
</feature>
<dbReference type="InterPro" id="IPR000719">
    <property type="entry name" value="Prot_kinase_dom"/>
</dbReference>
<dbReference type="GO" id="GO:0004644">
    <property type="term" value="F:phosphoribosylglycinamide formyltransferase activity"/>
    <property type="evidence" value="ECO:0007669"/>
    <property type="project" value="UniProtKB-EC"/>
</dbReference>
<evidence type="ECO:0000313" key="13">
    <source>
        <dbReference type="Proteomes" id="UP000307440"/>
    </source>
</evidence>
<dbReference type="PROSITE" id="PS00373">
    <property type="entry name" value="GART"/>
    <property type="match status" value="1"/>
</dbReference>
<dbReference type="SMART" id="SM00220">
    <property type="entry name" value="S_TKc"/>
    <property type="match status" value="1"/>
</dbReference>
<dbReference type="InterPro" id="IPR001555">
    <property type="entry name" value="GART_AS"/>
</dbReference>
<dbReference type="UniPathway" id="UPA00074">
    <property type="reaction ID" value="UER00126"/>
</dbReference>
<dbReference type="FunFam" id="3.40.50.170:FF:000009">
    <property type="entry name" value="Phosphoribosylglycinamide formyltransferase (Eurofung)"/>
    <property type="match status" value="1"/>
</dbReference>
<dbReference type="GO" id="GO:0004672">
    <property type="term" value="F:protein kinase activity"/>
    <property type="evidence" value="ECO:0007669"/>
    <property type="project" value="InterPro"/>
</dbReference>
<dbReference type="STRING" id="230819.A0A5C3L6L3"/>
<evidence type="ECO:0000256" key="10">
    <source>
        <dbReference type="SAM" id="MobiDB-lite"/>
    </source>
</evidence>
<feature type="domain" description="Protein kinase" evidence="11">
    <location>
        <begin position="465"/>
        <end position="727"/>
    </location>
</feature>
<gene>
    <name evidence="12" type="ORF">FA15DRAFT_701045</name>
</gene>
<evidence type="ECO:0000256" key="1">
    <source>
        <dbReference type="ARBA" id="ARBA00005054"/>
    </source>
</evidence>
<dbReference type="EC" id="2.1.2.2" evidence="2"/>
<feature type="compositionally biased region" description="Polar residues" evidence="10">
    <location>
        <begin position="787"/>
        <end position="810"/>
    </location>
</feature>
<dbReference type="HAMAP" id="MF_01930">
    <property type="entry name" value="PurN"/>
    <property type="match status" value="1"/>
</dbReference>
<accession>A0A5C3L6L3</accession>
<dbReference type="GO" id="GO:0005524">
    <property type="term" value="F:ATP binding"/>
    <property type="evidence" value="ECO:0007669"/>
    <property type="project" value="InterPro"/>
</dbReference>
<evidence type="ECO:0000256" key="6">
    <source>
        <dbReference type="ARBA" id="ARBA00038440"/>
    </source>
</evidence>
<comment type="pathway">
    <text evidence="1">Purine metabolism; IMP biosynthesis via de novo pathway; N(2)-formyl-N(1)-(5-phospho-D-ribosyl)glycinamide from N(1)-(5-phospho-D-ribosyl)glycinamide (10-formyl THF route): step 1/1.</text>
</comment>
<sequence>MASTTTRRIVVLISGSGSNLQALIDVLNTPALPNAQITLVLSNRKAAYGLTRASQAVPPIPTAYLAMQPFLKANPGKTREDYDAEVAKIVVKENPDIVVLAGWMHILSEEFLQFLDGRKAVDVGAGQVKYNVPVINLHPALPGAFDGAHAIERAYEAFQKGEIAHTGAMVHKVVKDVDRGEPVVVREVPIEKGESIESFEERLHKIEHEIIVEATARVLDEIKPVTSANRLRNKITVLHIKLNVFLFAWNPSEAIRKLAQRSCVMNLLALDRIYRTPRALLFPLLVPLRNLFLSFSLPTIPTGCPTPLATLSISRLGMASSVSQSFCDFSDSTDGYSTSVNSILRDIPPAEPAKPIPQRLNVDWSDSPPLSLSLRFSGIFNESDLVEADITRQTHESQPTTLDMSYNIQSFPNLRDISAEFGLGNDSDISEVLVMSPKLPSTLSTIPEAVEPSPVLAYTTSLTDFELLTVLHSPYSETRITICQRKKTGKIYKIRSKRIYDHYPWIEKDILETVRDLGAPFLPHLRSVFREHNDVHLVLDYALSSTLGEVVVKYGTLSSHRVLFYAAEIITGISNLHDVGIMHRNLNPEDITIDQAGHVVITNFEFADFVASSGTNGCAFDRNSLSMMRFQSYQAPEILLGWTHDTAVDCWGFGMLLYYMYFGKHPFEVGQQSVDPNVLRHRIIQGSLSPESLRLIHPQTRDIISKCVERNPGVRLTLEGIKSHIYFTTTSWGKVAEKQVEVPPLPGFYDYAPGSNDLLRKSISSGLRQSVMVKPLEIKKEAKQPAAESNTLQVPSPLTLPTRQSSQRLSIPSDHGIPGVSQPQMVRVDRPQHPAERGAEQLVSRDSKQLQSQSNRSSLQPQSPLSRSSLQAQSPISRASLQPQSPTVSTVGHLSIMESMEGNLSIRSPKPRSTFRPFLESQANARSKDEQLTPGAEIWDLLDQEERGLIASGAEFGRGGLSSLFWFRSKRGRKQSSGGIGGGGGGDADLLTGSGTLGYPKPFFLNLSTVSISQKLRRKSKSPLVVSESAESGPSLASTSSTETGSGGVGRVAELPVGVEQRGSGIGFQYALAPAEVRSRTSVCTSTPRACHNMFKSRLSVALGLRSGKSRATASSYDNTAIPLSVMAPTCPLEGTFGGGAEVTDTGLRHQSDQAQVNCNNESPPLSPYTRTANDGDNDRTLRSQASRSPIVPSSGFAQPRNHLPRLLQVDSQSDTLSAPSSPRSDDGPYTPTTIACDEGAQSQEHDGVGLVKHRGTQDHVERVSEVHVRARVSSDGLEDSEEDENGSLDMSLVSAPKTMAPGGTLRLVTPSRLRVDEY</sequence>
<feature type="compositionally biased region" description="Polar residues" evidence="10">
    <location>
        <begin position="1210"/>
        <end position="1223"/>
    </location>
</feature>
<dbReference type="PROSITE" id="PS50011">
    <property type="entry name" value="PROTEIN_KINASE_DOM"/>
    <property type="match status" value="1"/>
</dbReference>
<evidence type="ECO:0000256" key="2">
    <source>
        <dbReference type="ARBA" id="ARBA00012254"/>
    </source>
</evidence>
<feature type="compositionally biased region" description="Polar residues" evidence="10">
    <location>
        <begin position="876"/>
        <end position="889"/>
    </location>
</feature>
<evidence type="ECO:0000256" key="4">
    <source>
        <dbReference type="ARBA" id="ARBA00022679"/>
    </source>
</evidence>
<keyword evidence="4" id="KW-0808">Transferase</keyword>
<feature type="region of interest" description="Disordered" evidence="10">
    <location>
        <begin position="1154"/>
        <end position="1243"/>
    </location>
</feature>
<dbReference type="InterPro" id="IPR036477">
    <property type="entry name" value="Formyl_transf_N_sf"/>
</dbReference>
<evidence type="ECO:0000313" key="12">
    <source>
        <dbReference type="EMBL" id="TFK28368.1"/>
    </source>
</evidence>
<dbReference type="Gene3D" id="3.30.200.20">
    <property type="entry name" value="Phosphorylase Kinase, domain 1"/>
    <property type="match status" value="1"/>
</dbReference>
<dbReference type="Gene3D" id="1.10.510.10">
    <property type="entry name" value="Transferase(Phosphotransferase) domain 1"/>
    <property type="match status" value="1"/>
</dbReference>
<dbReference type="InterPro" id="IPR002376">
    <property type="entry name" value="Formyl_transf_N"/>
</dbReference>
<dbReference type="InterPro" id="IPR011009">
    <property type="entry name" value="Kinase-like_dom_sf"/>
</dbReference>
<dbReference type="GO" id="GO:0006189">
    <property type="term" value="P:'de novo' IMP biosynthetic process"/>
    <property type="evidence" value="ECO:0007669"/>
    <property type="project" value="UniProtKB-UniPathway"/>
</dbReference>
<protein>
    <recommendedName>
        <fullName evidence="3">Phosphoribosylglycinamide formyltransferase</fullName>
        <ecNumber evidence="2">2.1.2.2</ecNumber>
    </recommendedName>
    <alternativeName>
        <fullName evidence="8">5'-phosphoribosylglycinamide transformylase</fullName>
    </alternativeName>
    <alternativeName>
        <fullName evidence="7">GAR transformylase</fullName>
    </alternativeName>
</protein>
<dbReference type="SUPFAM" id="SSF56112">
    <property type="entry name" value="Protein kinase-like (PK-like)"/>
    <property type="match status" value="1"/>
</dbReference>
<organism evidence="12 13">
    <name type="scientific">Coprinopsis marcescibilis</name>
    <name type="common">Agaric fungus</name>
    <name type="synonym">Psathyrella marcescibilis</name>
    <dbReference type="NCBI Taxonomy" id="230819"/>
    <lineage>
        <taxon>Eukaryota</taxon>
        <taxon>Fungi</taxon>
        <taxon>Dikarya</taxon>
        <taxon>Basidiomycota</taxon>
        <taxon>Agaricomycotina</taxon>
        <taxon>Agaricomycetes</taxon>
        <taxon>Agaricomycetidae</taxon>
        <taxon>Agaricales</taxon>
        <taxon>Agaricineae</taxon>
        <taxon>Psathyrellaceae</taxon>
        <taxon>Coprinopsis</taxon>
    </lineage>
</organism>
<feature type="compositionally biased region" description="Basic and acidic residues" evidence="10">
    <location>
        <begin position="827"/>
        <end position="848"/>
    </location>
</feature>
<dbReference type="PANTHER" id="PTHR43369:SF2">
    <property type="entry name" value="PHOSPHORIBOSYLGLYCINAMIDE FORMYLTRANSFERASE"/>
    <property type="match status" value="1"/>
</dbReference>
<evidence type="ECO:0000256" key="8">
    <source>
        <dbReference type="ARBA" id="ARBA00041682"/>
    </source>
</evidence>
<keyword evidence="5" id="KW-0658">Purine biosynthesis</keyword>
<evidence type="ECO:0000256" key="5">
    <source>
        <dbReference type="ARBA" id="ARBA00022755"/>
    </source>
</evidence>
<reference evidence="12 13" key="1">
    <citation type="journal article" date="2019" name="Nat. Ecol. Evol.">
        <title>Megaphylogeny resolves global patterns of mushroom evolution.</title>
        <authorList>
            <person name="Varga T."/>
            <person name="Krizsan K."/>
            <person name="Foldi C."/>
            <person name="Dima B."/>
            <person name="Sanchez-Garcia M."/>
            <person name="Sanchez-Ramirez S."/>
            <person name="Szollosi G.J."/>
            <person name="Szarkandi J.G."/>
            <person name="Papp V."/>
            <person name="Albert L."/>
            <person name="Andreopoulos W."/>
            <person name="Angelini C."/>
            <person name="Antonin V."/>
            <person name="Barry K.W."/>
            <person name="Bougher N.L."/>
            <person name="Buchanan P."/>
            <person name="Buyck B."/>
            <person name="Bense V."/>
            <person name="Catcheside P."/>
            <person name="Chovatia M."/>
            <person name="Cooper J."/>
            <person name="Damon W."/>
            <person name="Desjardin D."/>
            <person name="Finy P."/>
            <person name="Geml J."/>
            <person name="Haridas S."/>
            <person name="Hughes K."/>
            <person name="Justo A."/>
            <person name="Karasinski D."/>
            <person name="Kautmanova I."/>
            <person name="Kiss B."/>
            <person name="Kocsube S."/>
            <person name="Kotiranta H."/>
            <person name="LaButti K.M."/>
            <person name="Lechner B.E."/>
            <person name="Liimatainen K."/>
            <person name="Lipzen A."/>
            <person name="Lukacs Z."/>
            <person name="Mihaltcheva S."/>
            <person name="Morgado L.N."/>
            <person name="Niskanen T."/>
            <person name="Noordeloos M.E."/>
            <person name="Ohm R.A."/>
            <person name="Ortiz-Santana B."/>
            <person name="Ovrebo C."/>
            <person name="Racz N."/>
            <person name="Riley R."/>
            <person name="Savchenko A."/>
            <person name="Shiryaev A."/>
            <person name="Soop K."/>
            <person name="Spirin V."/>
            <person name="Szebenyi C."/>
            <person name="Tomsovsky M."/>
            <person name="Tulloss R.E."/>
            <person name="Uehling J."/>
            <person name="Grigoriev I.V."/>
            <person name="Vagvolgyi C."/>
            <person name="Papp T."/>
            <person name="Martin F.M."/>
            <person name="Miettinen O."/>
            <person name="Hibbett D.S."/>
            <person name="Nagy L.G."/>
        </authorList>
    </citation>
    <scope>NUCLEOTIDE SEQUENCE [LARGE SCALE GENOMIC DNA]</scope>
    <source>
        <strain evidence="12 13">CBS 121175</strain>
    </source>
</reference>
<feature type="region of interest" description="Disordered" evidence="10">
    <location>
        <begin position="781"/>
        <end position="889"/>
    </location>
</feature>